<evidence type="ECO:0000259" key="4">
    <source>
        <dbReference type="PROSITE" id="PS50175"/>
    </source>
</evidence>
<accession>A0A851W5V7</accession>
<feature type="non-terminal residue" evidence="5">
    <location>
        <position position="162"/>
    </location>
</feature>
<evidence type="ECO:0000256" key="2">
    <source>
        <dbReference type="ARBA" id="ARBA00022750"/>
    </source>
</evidence>
<dbReference type="PROSITE" id="PS50175">
    <property type="entry name" value="ASP_PROT_RETROV"/>
    <property type="match status" value="1"/>
</dbReference>
<keyword evidence="6" id="KW-1185">Reference proteome</keyword>
<proteinExistence type="predicted"/>
<dbReference type="InterPro" id="IPR033704">
    <property type="entry name" value="dUTPase_trimeric"/>
</dbReference>
<feature type="domain" description="Peptidase A2" evidence="4">
    <location>
        <begin position="148"/>
        <end position="162"/>
    </location>
</feature>
<dbReference type="GO" id="GO:0006508">
    <property type="term" value="P:proteolysis"/>
    <property type="evidence" value="ECO:0007669"/>
    <property type="project" value="UniProtKB-KW"/>
</dbReference>
<feature type="non-terminal residue" evidence="5">
    <location>
        <position position="1"/>
    </location>
</feature>
<dbReference type="EMBL" id="WBNE01001443">
    <property type="protein sequence ID" value="NXD47121.1"/>
    <property type="molecule type" value="Genomic_DNA"/>
</dbReference>
<dbReference type="InterPro" id="IPR029054">
    <property type="entry name" value="dUTPase-like"/>
</dbReference>
<dbReference type="Pfam" id="PF00692">
    <property type="entry name" value="dUTPase"/>
    <property type="match status" value="1"/>
</dbReference>
<dbReference type="PANTHER" id="PTHR19422">
    <property type="entry name" value="GAG RETROVIRAL POLYPROTEIN"/>
    <property type="match status" value="1"/>
</dbReference>
<keyword evidence="2" id="KW-0064">Aspartyl protease</keyword>
<dbReference type="GO" id="GO:0004190">
    <property type="term" value="F:aspartic-type endopeptidase activity"/>
    <property type="evidence" value="ECO:0007669"/>
    <property type="project" value="UniProtKB-KW"/>
</dbReference>
<protein>
    <submittedName>
        <fullName evidence="5">POK9 protein</fullName>
    </submittedName>
</protein>
<dbReference type="InterPro" id="IPR051592">
    <property type="entry name" value="HERV-K_Pro_peptidase_A2"/>
</dbReference>
<keyword evidence="1" id="KW-0645">Protease</keyword>
<sequence>RGSLGIVLAAAVDVALINQTVHPIPTGVTGPIYASDSALGALLVGRSSAGLAGLIVLPGVIDADYTGEIQVCASTLTPPLPISKGTRIAQLILYSKIATERDVFRTTPQRGTRGFGSTGDTVGNLVQQMKMRPMVKVTLQSGTVQNQVTVMLDTGADIAIIS</sequence>
<evidence type="ECO:0000256" key="1">
    <source>
        <dbReference type="ARBA" id="ARBA00022670"/>
    </source>
</evidence>
<dbReference type="PANTHER" id="PTHR19422:SF123">
    <property type="entry name" value="RT1 CLASS I, LOCUS CE15"/>
    <property type="match status" value="1"/>
</dbReference>
<dbReference type="InterPro" id="IPR001995">
    <property type="entry name" value="Peptidase_A2_cat"/>
</dbReference>
<dbReference type="Proteomes" id="UP000659062">
    <property type="component" value="Unassembled WGS sequence"/>
</dbReference>
<evidence type="ECO:0000313" key="5">
    <source>
        <dbReference type="EMBL" id="NXD47121.1"/>
    </source>
</evidence>
<organism evidence="5 6">
    <name type="scientific">Copsychus sechellarum</name>
    <dbReference type="NCBI Taxonomy" id="797021"/>
    <lineage>
        <taxon>Eukaryota</taxon>
        <taxon>Metazoa</taxon>
        <taxon>Chordata</taxon>
        <taxon>Craniata</taxon>
        <taxon>Vertebrata</taxon>
        <taxon>Euteleostomi</taxon>
        <taxon>Archelosauria</taxon>
        <taxon>Archosauria</taxon>
        <taxon>Dinosauria</taxon>
        <taxon>Saurischia</taxon>
        <taxon>Theropoda</taxon>
        <taxon>Coelurosauria</taxon>
        <taxon>Aves</taxon>
        <taxon>Neognathae</taxon>
        <taxon>Neoaves</taxon>
        <taxon>Telluraves</taxon>
        <taxon>Australaves</taxon>
        <taxon>Passeriformes</taxon>
        <taxon>Muscicapidae</taxon>
        <taxon>Copsychus</taxon>
    </lineage>
</organism>
<keyword evidence="3" id="KW-0378">Hydrolase</keyword>
<dbReference type="CDD" id="cd07557">
    <property type="entry name" value="trimeric_dUTPase"/>
    <property type="match status" value="1"/>
</dbReference>
<dbReference type="Gene3D" id="2.40.70.10">
    <property type="entry name" value="Acid Proteases"/>
    <property type="match status" value="1"/>
</dbReference>
<dbReference type="OrthoDB" id="9900537at2759"/>
<reference evidence="5" key="1">
    <citation type="submission" date="2019-09" db="EMBL/GenBank/DDBJ databases">
        <title>Bird 10,000 Genomes (B10K) Project - Family phase.</title>
        <authorList>
            <person name="Zhang G."/>
        </authorList>
    </citation>
    <scope>NUCLEOTIDE SEQUENCE</scope>
    <source>
        <strain evidence="5">OUT-0061</strain>
        <tissue evidence="5">Blood</tissue>
    </source>
</reference>
<dbReference type="AlphaFoldDB" id="A0A851W5V7"/>
<dbReference type="InterPro" id="IPR036157">
    <property type="entry name" value="dUTPase-like_sf"/>
</dbReference>
<dbReference type="SUPFAM" id="SSF51283">
    <property type="entry name" value="dUTPase-like"/>
    <property type="match status" value="1"/>
</dbReference>
<name>A0A851W5V7_9PASS</name>
<comment type="caution">
    <text evidence="5">The sequence shown here is derived from an EMBL/GenBank/DDBJ whole genome shotgun (WGS) entry which is preliminary data.</text>
</comment>
<gene>
    <name evidence="5" type="primary">Ervk9_7</name>
    <name evidence="5" type="ORF">COPSEC_R15103</name>
</gene>
<evidence type="ECO:0000256" key="3">
    <source>
        <dbReference type="ARBA" id="ARBA00022801"/>
    </source>
</evidence>
<dbReference type="Gene3D" id="2.70.40.10">
    <property type="match status" value="1"/>
</dbReference>
<dbReference type="InterPro" id="IPR021109">
    <property type="entry name" value="Peptidase_aspartic_dom_sf"/>
</dbReference>
<evidence type="ECO:0000313" key="6">
    <source>
        <dbReference type="Proteomes" id="UP000659062"/>
    </source>
</evidence>